<feature type="domain" description="DNA polymerase II insertion" evidence="1">
    <location>
        <begin position="30"/>
        <end position="90"/>
    </location>
</feature>
<dbReference type="AlphaFoldDB" id="A0AAW5MZU2"/>
<dbReference type="FunFam" id="3.30.70.2250:FF:000001">
    <property type="entry name" value="DNA polymerase"/>
    <property type="match status" value="1"/>
</dbReference>
<dbReference type="Pfam" id="PF22587">
    <property type="entry name" value="DNApolII_insertion"/>
    <property type="match status" value="1"/>
</dbReference>
<name>A0AAW5MZU2_9ESCH</name>
<gene>
    <name evidence="2" type="ORF">NVV43_24680</name>
</gene>
<dbReference type="InterPro" id="IPR055208">
    <property type="entry name" value="PolB_insertion"/>
</dbReference>
<keyword evidence="2" id="KW-0808">Transferase</keyword>
<evidence type="ECO:0000313" key="3">
    <source>
        <dbReference type="Proteomes" id="UP001206878"/>
    </source>
</evidence>
<organism evidence="2 3">
    <name type="scientific">Escherichia marmotae</name>
    <dbReference type="NCBI Taxonomy" id="1499973"/>
    <lineage>
        <taxon>Bacteria</taxon>
        <taxon>Pseudomonadati</taxon>
        <taxon>Pseudomonadota</taxon>
        <taxon>Gammaproteobacteria</taxon>
        <taxon>Enterobacterales</taxon>
        <taxon>Enterobacteriaceae</taxon>
        <taxon>Escherichia</taxon>
    </lineage>
</organism>
<sequence>WRDTALGTEVSFWLATDIGPLHVSLAPQECVAFIPTDQVPRAQRILQSEQGFRLTPLALKDIHRQPVHGLYCRDHRQLKNNEKRLRAAGVTVYQPEVPPPPR</sequence>
<reference evidence="2" key="1">
    <citation type="submission" date="2022-07" db="EMBL/GenBank/DDBJ databases">
        <title>Diversity of ethanolamine utilization by human commensal Escherichia coli.</title>
        <authorList>
            <person name="Jubelin G."/>
        </authorList>
    </citation>
    <scope>NUCLEOTIDE SEQUENCE</scope>
    <source>
        <strain evidence="2">S1</strain>
    </source>
</reference>
<dbReference type="SUPFAM" id="SSF53098">
    <property type="entry name" value="Ribonuclease H-like"/>
    <property type="match status" value="1"/>
</dbReference>
<dbReference type="InterPro" id="IPR012337">
    <property type="entry name" value="RNaseH-like_sf"/>
</dbReference>
<dbReference type="Gene3D" id="3.30.70.2250">
    <property type="match status" value="1"/>
</dbReference>
<dbReference type="EC" id="2.7.7.7" evidence="2"/>
<proteinExistence type="predicted"/>
<evidence type="ECO:0000259" key="1">
    <source>
        <dbReference type="Pfam" id="PF22587"/>
    </source>
</evidence>
<accession>A0AAW5MZU2</accession>
<keyword evidence="2" id="KW-0548">Nucleotidyltransferase</keyword>
<protein>
    <submittedName>
        <fullName evidence="2">DNA polymerase II</fullName>
        <ecNumber evidence="2">2.7.7.7</ecNumber>
    </submittedName>
</protein>
<evidence type="ECO:0000313" key="2">
    <source>
        <dbReference type="EMBL" id="MCR6678718.1"/>
    </source>
</evidence>
<feature type="non-terminal residue" evidence="2">
    <location>
        <position position="1"/>
    </location>
</feature>
<feature type="non-terminal residue" evidence="2">
    <location>
        <position position="102"/>
    </location>
</feature>
<dbReference type="GO" id="GO:0003887">
    <property type="term" value="F:DNA-directed DNA polymerase activity"/>
    <property type="evidence" value="ECO:0007669"/>
    <property type="project" value="UniProtKB-EC"/>
</dbReference>
<comment type="caution">
    <text evidence="2">The sequence shown here is derived from an EMBL/GenBank/DDBJ whole genome shotgun (WGS) entry which is preliminary data.</text>
</comment>
<dbReference type="Pfam" id="PF21474">
    <property type="entry name" value="DNApolII_N"/>
    <property type="match status" value="1"/>
</dbReference>
<dbReference type="EMBL" id="JANPXH010000347">
    <property type="protein sequence ID" value="MCR6678718.1"/>
    <property type="molecule type" value="Genomic_DNA"/>
</dbReference>
<dbReference type="Proteomes" id="UP001206878">
    <property type="component" value="Unassembled WGS sequence"/>
</dbReference>